<dbReference type="Proteomes" id="UP000192455">
    <property type="component" value="Unassembled WGS sequence"/>
</dbReference>
<dbReference type="AlphaFoldDB" id="A0A1R3WBU0"/>
<evidence type="ECO:0000256" key="1">
    <source>
        <dbReference type="SAM" id="Phobius"/>
    </source>
</evidence>
<dbReference type="OrthoDB" id="7779190at2"/>
<sequence>MLRDLLTPEDHADPYIWAAVFAAHAWVGAALVIVLGDIHLALTGYLLFEVLQAVVSRRLIVLDSVLDWLAVVLGAAMIWTEAGRWIVALICVAIAAGWIWKRRHR</sequence>
<organism evidence="2 3">
    <name type="scientific">Pontibaca methylaminivorans</name>
    <dbReference type="NCBI Taxonomy" id="515897"/>
    <lineage>
        <taxon>Bacteria</taxon>
        <taxon>Pseudomonadati</taxon>
        <taxon>Pseudomonadota</taxon>
        <taxon>Alphaproteobacteria</taxon>
        <taxon>Rhodobacterales</taxon>
        <taxon>Roseobacteraceae</taxon>
        <taxon>Pontibaca</taxon>
    </lineage>
</organism>
<keyword evidence="3" id="KW-1185">Reference proteome</keyword>
<name>A0A1R3WBU0_9RHOB</name>
<gene>
    <name evidence="2" type="ORF">SAMN05421849_0215</name>
</gene>
<keyword evidence="1" id="KW-0812">Transmembrane</keyword>
<evidence type="ECO:0000313" key="3">
    <source>
        <dbReference type="Proteomes" id="UP000192455"/>
    </source>
</evidence>
<feature type="transmembrane region" description="Helical" evidence="1">
    <location>
        <begin position="60"/>
        <end position="79"/>
    </location>
</feature>
<protein>
    <submittedName>
        <fullName evidence="2">Uncharacterized protein</fullName>
    </submittedName>
</protein>
<feature type="transmembrane region" description="Helical" evidence="1">
    <location>
        <begin position="85"/>
        <end position="100"/>
    </location>
</feature>
<dbReference type="STRING" id="515897.SAMN05421849_0215"/>
<reference evidence="2 3" key="1">
    <citation type="submission" date="2017-01" db="EMBL/GenBank/DDBJ databases">
        <authorList>
            <person name="Mah S.A."/>
            <person name="Swanson W.J."/>
            <person name="Moy G.W."/>
            <person name="Vacquier V.D."/>
        </authorList>
    </citation>
    <scope>NUCLEOTIDE SEQUENCE [LARGE SCALE GENOMIC DNA]</scope>
    <source>
        <strain evidence="2 3">DSM 21219</strain>
    </source>
</reference>
<evidence type="ECO:0000313" key="2">
    <source>
        <dbReference type="EMBL" id="SIT74799.1"/>
    </source>
</evidence>
<keyword evidence="1" id="KW-0472">Membrane</keyword>
<dbReference type="RefSeq" id="WP_143732993.1">
    <property type="nucleotide sequence ID" value="NZ_FTPS01000001.1"/>
</dbReference>
<feature type="transmembrane region" description="Helical" evidence="1">
    <location>
        <begin position="15"/>
        <end position="48"/>
    </location>
</feature>
<keyword evidence="1" id="KW-1133">Transmembrane helix</keyword>
<accession>A0A1R3WBU0</accession>
<dbReference type="EMBL" id="FTPS01000001">
    <property type="protein sequence ID" value="SIT74799.1"/>
    <property type="molecule type" value="Genomic_DNA"/>
</dbReference>
<proteinExistence type="predicted"/>